<dbReference type="AlphaFoldDB" id="A0A0E9TU18"/>
<evidence type="ECO:0000313" key="1">
    <source>
        <dbReference type="EMBL" id="JAH56390.1"/>
    </source>
</evidence>
<reference evidence="1" key="1">
    <citation type="submission" date="2014-11" db="EMBL/GenBank/DDBJ databases">
        <authorList>
            <person name="Amaro Gonzalez C."/>
        </authorList>
    </citation>
    <scope>NUCLEOTIDE SEQUENCE</scope>
</reference>
<name>A0A0E9TU18_ANGAN</name>
<proteinExistence type="predicted"/>
<dbReference type="EMBL" id="GBXM01052187">
    <property type="protein sequence ID" value="JAH56390.1"/>
    <property type="molecule type" value="Transcribed_RNA"/>
</dbReference>
<reference evidence="1" key="2">
    <citation type="journal article" date="2015" name="Fish Shellfish Immunol.">
        <title>Early steps in the European eel (Anguilla anguilla)-Vibrio vulnificus interaction in the gills: Role of the RtxA13 toxin.</title>
        <authorList>
            <person name="Callol A."/>
            <person name="Pajuelo D."/>
            <person name="Ebbesson L."/>
            <person name="Teles M."/>
            <person name="MacKenzie S."/>
            <person name="Amaro C."/>
        </authorList>
    </citation>
    <scope>NUCLEOTIDE SEQUENCE</scope>
</reference>
<sequence>MPHAISLSTSGQSFSPNHEANKKDFFPCSSYRINISSCLVKHWPFCFLSQGLLSDTGE</sequence>
<organism evidence="1">
    <name type="scientific">Anguilla anguilla</name>
    <name type="common">European freshwater eel</name>
    <name type="synonym">Muraena anguilla</name>
    <dbReference type="NCBI Taxonomy" id="7936"/>
    <lineage>
        <taxon>Eukaryota</taxon>
        <taxon>Metazoa</taxon>
        <taxon>Chordata</taxon>
        <taxon>Craniata</taxon>
        <taxon>Vertebrata</taxon>
        <taxon>Euteleostomi</taxon>
        <taxon>Actinopterygii</taxon>
        <taxon>Neopterygii</taxon>
        <taxon>Teleostei</taxon>
        <taxon>Anguilliformes</taxon>
        <taxon>Anguillidae</taxon>
        <taxon>Anguilla</taxon>
    </lineage>
</organism>
<accession>A0A0E9TU18</accession>
<protein>
    <submittedName>
        <fullName evidence="1">Uncharacterized protein</fullName>
    </submittedName>
</protein>